<feature type="compositionally biased region" description="Gly residues" evidence="2">
    <location>
        <begin position="773"/>
        <end position="787"/>
    </location>
</feature>
<proteinExistence type="predicted"/>
<evidence type="ECO:0000313" key="3">
    <source>
        <dbReference type="EMBL" id="KAI3426896.1"/>
    </source>
</evidence>
<feature type="region of interest" description="Disordered" evidence="2">
    <location>
        <begin position="1244"/>
        <end position="1277"/>
    </location>
</feature>
<keyword evidence="4" id="KW-1185">Reference proteome</keyword>
<dbReference type="GO" id="GO:0042393">
    <property type="term" value="F:histone binding"/>
    <property type="evidence" value="ECO:0007669"/>
    <property type="project" value="TreeGrafter"/>
</dbReference>
<dbReference type="GO" id="GO:0000779">
    <property type="term" value="C:condensed chromosome, centromeric region"/>
    <property type="evidence" value="ECO:0007669"/>
    <property type="project" value="TreeGrafter"/>
</dbReference>
<evidence type="ECO:0000313" key="4">
    <source>
        <dbReference type="Proteomes" id="UP001055712"/>
    </source>
</evidence>
<evidence type="ECO:0000256" key="1">
    <source>
        <dbReference type="ARBA" id="ARBA00023067"/>
    </source>
</evidence>
<evidence type="ECO:0000256" key="2">
    <source>
        <dbReference type="SAM" id="MobiDB-lite"/>
    </source>
</evidence>
<feature type="compositionally biased region" description="Low complexity" evidence="2">
    <location>
        <begin position="1566"/>
        <end position="1581"/>
    </location>
</feature>
<reference evidence="3" key="1">
    <citation type="journal article" date="2019" name="Plant J.">
        <title>Chlorella vulgaris genome assembly and annotation reveals the molecular basis for metabolic acclimation to high light conditions.</title>
        <authorList>
            <person name="Cecchin M."/>
            <person name="Marcolungo L."/>
            <person name="Rossato M."/>
            <person name="Girolomoni L."/>
            <person name="Cosentino E."/>
            <person name="Cuine S."/>
            <person name="Li-Beisson Y."/>
            <person name="Delledonne M."/>
            <person name="Ballottari M."/>
        </authorList>
    </citation>
    <scope>NUCLEOTIDE SEQUENCE</scope>
    <source>
        <strain evidence="3">211/11P</strain>
    </source>
</reference>
<dbReference type="SUPFAM" id="SSF48371">
    <property type="entry name" value="ARM repeat"/>
    <property type="match status" value="1"/>
</dbReference>
<feature type="region of interest" description="Disordered" evidence="2">
    <location>
        <begin position="1491"/>
        <end position="1510"/>
    </location>
</feature>
<gene>
    <name evidence="3" type="ORF">D9Q98_006840</name>
</gene>
<sequence>MEHLGQVSISLPSSLAELDETSPLFACATRLNASQLAPWALQARQQPVTSLKWGVVLAAVTAGPASETPQLVSLLAWAAQAAVQQLQQACSTNAAGGGGNDTAAGADLGNPRHLLALRNTLKLSLFFLCSLVTREPSSSGEQAGGSRAQEQQHGGSKKARATRNATAADASAAACALRLRHDALLAIAAIENAVWASSRALLPAVCDLRAAVRLIRASALHCLTHPLLLEASSGSGADRAAKALQQSCSQALTDLLARPFVAAERRQGHAAAAQALADLLAVACEPKRPPQVLAVAVQLVGSVHQQCSKAGVAFIAGLTDLTLQLADGSPSSGASAGAGAGAGSSRQRAAPVAAAAVAGQQLDACLQFFTLLTAGPASQLHVAVLLACPRLLPLASACRSSTRRLVLDLCSNLLPAAARLVPNSERQVAAGCSAAERAMGDGAVQECKKGEAAPVSVSAPPLPPSLPVTAAPSLQSLLLAALLGRLGDRDATLRAKVLGCLERHVQLVAAHLSSNNEGRDVALTCLLPAMCARLCDKSPSVRKKAVALLAALLEAGLAPLAAARLADAVLPVAGKLLSVRPDSALHLGEGGCEALGRAVLRMAAAGSSHTSLLQVMQLATQGRGGAAQPQLQAALLGMLLPTSSRRQAGREAGEALLAVLAPPLASCNRRQLAQLRSVLQAALDRASTPARAAVREAVQLCYQRLHSVATGGGQGAAAGDGLAAAKQAASALAVLGPLSDASDGATGLAEAGLLLSSVEHVLTADQLASSSMNGGGNSTSDAGGGIDISGPSDIDSTLTLCCLLESLALAAQHLATRAEAASSPASSQADPLADGQQAATVLAHAALPTLLAVLLSPAAASQAVRGATIAAVLAFPASEQAPLRLLWRLTAAATPSGVSSFTSATSLAAGHTSQAVSLQLEAGPHGELLLVPAGVTYSTDVRDVVNPGVGAAGSTMPLERRQDAEGRKEQQRCVTHRALLALLELLGGMAGGYELQRAAFLQRLRSGGASERSQQVYTSKAGRPLRPAAQWWLGDAAATEHEPAAALGPAGYAGVLAAAAAQGAGATTAAAGGSSGDVSSTGDYMQAEDEAAKHEAAAQRFSESLLAAADSPPACYLPLLEQLAAGEGGVVPIIQAAALTALGKLALLSEPLCRRCVALAERCLNRRSENVVQEAAVAVLADAIDCFPSSFGSRLLAIGQLMAGIHHLASNAPAATPALTAGAARPASAAAALPWMSAGSEQLGAARPKAAATDSDTATAAGGAAEQGRSKAAGCPGAADPRLERAAAAAYCRLLLRNKLKLQGVLGPLGAMLAGGSGSKQFELTQLAAHTLRQLLAAAAPKEGSRLCMDLFHQTPLSCRLQLAAALTSPAARLLTPADMRSDVLCGQAAQALLAAAGSSVASGAAGHDKVQAAAHLLRDMQPSGKVLAMLAAQLQAGGGGNGGGPSGCAAPPSLLAQLPLAAKQALKSFITNHVPASAAAASGEAATDAATEGQAGASHKRKRSANAGSAALQQQLLGLLASSGEGGGTAKRAGRPPRPASSDTAAVAASGAASFCARTRLEGAGASSAAGGSAAAGSARRSTRSGGGS</sequence>
<dbReference type="OrthoDB" id="10688413at2759"/>
<organism evidence="3 4">
    <name type="scientific">Chlorella vulgaris</name>
    <name type="common">Green alga</name>
    <dbReference type="NCBI Taxonomy" id="3077"/>
    <lineage>
        <taxon>Eukaryota</taxon>
        <taxon>Viridiplantae</taxon>
        <taxon>Chlorophyta</taxon>
        <taxon>core chlorophytes</taxon>
        <taxon>Trebouxiophyceae</taxon>
        <taxon>Chlorellales</taxon>
        <taxon>Chlorellaceae</taxon>
        <taxon>Chlorella clade</taxon>
        <taxon>Chlorella</taxon>
    </lineage>
</organism>
<dbReference type="InterPro" id="IPR026971">
    <property type="entry name" value="CND1/NCAPD3"/>
</dbReference>
<dbReference type="InterPro" id="IPR016024">
    <property type="entry name" value="ARM-type_fold"/>
</dbReference>
<keyword evidence="1" id="KW-0226">DNA condensation</keyword>
<name>A0A9D4TJ01_CHLVU</name>
<dbReference type="EMBL" id="SIDB01000010">
    <property type="protein sequence ID" value="KAI3426896.1"/>
    <property type="molecule type" value="Genomic_DNA"/>
</dbReference>
<dbReference type="GO" id="GO:0007076">
    <property type="term" value="P:mitotic chromosome condensation"/>
    <property type="evidence" value="ECO:0007669"/>
    <property type="project" value="InterPro"/>
</dbReference>
<comment type="caution">
    <text evidence="3">The sequence shown here is derived from an EMBL/GenBank/DDBJ whole genome shotgun (WGS) entry which is preliminary data.</text>
</comment>
<dbReference type="GO" id="GO:0000796">
    <property type="term" value="C:condensin complex"/>
    <property type="evidence" value="ECO:0007669"/>
    <property type="project" value="TreeGrafter"/>
</dbReference>
<dbReference type="PANTHER" id="PTHR14222">
    <property type="entry name" value="CONDENSIN"/>
    <property type="match status" value="1"/>
</dbReference>
<dbReference type="GO" id="GO:0010032">
    <property type="term" value="P:meiotic chromosome condensation"/>
    <property type="evidence" value="ECO:0007669"/>
    <property type="project" value="TreeGrafter"/>
</dbReference>
<feature type="region of interest" description="Disordered" evidence="2">
    <location>
        <begin position="136"/>
        <end position="163"/>
    </location>
</feature>
<dbReference type="Proteomes" id="UP001055712">
    <property type="component" value="Unassembled WGS sequence"/>
</dbReference>
<feature type="region of interest" description="Disordered" evidence="2">
    <location>
        <begin position="1523"/>
        <end position="1547"/>
    </location>
</feature>
<dbReference type="Gene3D" id="1.25.10.10">
    <property type="entry name" value="Leucine-rich Repeat Variant"/>
    <property type="match status" value="1"/>
</dbReference>
<protein>
    <submittedName>
        <fullName evidence="3">Uncharacterized protein</fullName>
    </submittedName>
</protein>
<reference evidence="3" key="2">
    <citation type="submission" date="2020-11" db="EMBL/GenBank/DDBJ databases">
        <authorList>
            <person name="Cecchin M."/>
            <person name="Marcolungo L."/>
            <person name="Rossato M."/>
            <person name="Girolomoni L."/>
            <person name="Cosentino E."/>
            <person name="Cuine S."/>
            <person name="Li-Beisson Y."/>
            <person name="Delledonne M."/>
            <person name="Ballottari M."/>
        </authorList>
    </citation>
    <scope>NUCLEOTIDE SEQUENCE</scope>
    <source>
        <strain evidence="3">211/11P</strain>
        <tissue evidence="3">Whole cell</tissue>
    </source>
</reference>
<feature type="compositionally biased region" description="Low complexity" evidence="2">
    <location>
        <begin position="1250"/>
        <end position="1264"/>
    </location>
</feature>
<feature type="region of interest" description="Disordered" evidence="2">
    <location>
        <begin position="768"/>
        <end position="787"/>
    </location>
</feature>
<dbReference type="InterPro" id="IPR011989">
    <property type="entry name" value="ARM-like"/>
</dbReference>
<feature type="region of interest" description="Disordered" evidence="2">
    <location>
        <begin position="1566"/>
        <end position="1590"/>
    </location>
</feature>
<accession>A0A9D4TJ01</accession>